<reference evidence="3" key="1">
    <citation type="submission" date="2021-12" db="EMBL/GenBank/DDBJ databases">
        <authorList>
            <person name="Zaccaron A."/>
            <person name="Stergiopoulos I."/>
        </authorList>
    </citation>
    <scope>NUCLEOTIDE SEQUENCE</scope>
    <source>
        <strain evidence="3">Race5_Kim</strain>
    </source>
</reference>
<sequence length="351" mass="38242">MAANDSEPSSGFFTYTSSYAPLSTVSAATPTSSIPTTSTIPASGTAFTGQQPNDDYSSGLSSSAKKVVICTTTIGGTLILALLMFAMWRKRRGASYSEIVRFRPQSNPDMTGPCSLSESLTALPIYRSERFSVRSSRHLLAGAPKPPRKRASNGSSLAKDLCPQTPEPLVPSRPHTSRSGKALRPKGSRTFLNATPPRPSLNEPEKALTAHRPSEELPVMGHFIHSKTSYHNMKQERPSTAPNQHPNLHLEAPDAADRWSWTNSQAPPTPRIIPPGRLSFSARSIRSISSWVTAGSKKKDDEPKTPSPLRPKSKRQRSRQELLKNHAVQPILAPPLARNRLSKHQGGGIHR</sequence>
<evidence type="ECO:0000313" key="4">
    <source>
        <dbReference type="Proteomes" id="UP000756132"/>
    </source>
</evidence>
<accession>A0A9Q8L9K8</accession>
<dbReference type="KEGG" id="ffu:CLAFUR5_03507"/>
<keyword evidence="4" id="KW-1185">Reference proteome</keyword>
<gene>
    <name evidence="3" type="ORF">CLAFUR5_03507</name>
</gene>
<keyword evidence="2" id="KW-1133">Transmembrane helix</keyword>
<reference evidence="3" key="2">
    <citation type="journal article" date="2022" name="Microb. Genom.">
        <title>A chromosome-scale genome assembly of the tomato pathogen Cladosporium fulvum reveals a compartmentalized genome architecture and the presence of a dispensable chromosome.</title>
        <authorList>
            <person name="Zaccaron A.Z."/>
            <person name="Chen L.H."/>
            <person name="Samaras A."/>
            <person name="Stergiopoulos I."/>
        </authorList>
    </citation>
    <scope>NUCLEOTIDE SEQUENCE</scope>
    <source>
        <strain evidence="3">Race5_Kim</strain>
    </source>
</reference>
<feature type="compositionally biased region" description="Polar residues" evidence="1">
    <location>
        <begin position="45"/>
        <end position="54"/>
    </location>
</feature>
<dbReference type="AlphaFoldDB" id="A0A9Q8L9K8"/>
<keyword evidence="2" id="KW-0472">Membrane</keyword>
<evidence type="ECO:0000256" key="1">
    <source>
        <dbReference type="SAM" id="MobiDB-lite"/>
    </source>
</evidence>
<dbReference type="RefSeq" id="XP_047757811.1">
    <property type="nucleotide sequence ID" value="XM_047902655.1"/>
</dbReference>
<dbReference type="OrthoDB" id="5411141at2759"/>
<proteinExistence type="predicted"/>
<keyword evidence="2" id="KW-0812">Transmembrane</keyword>
<organism evidence="3 4">
    <name type="scientific">Passalora fulva</name>
    <name type="common">Tomato leaf mold</name>
    <name type="synonym">Cladosporium fulvum</name>
    <dbReference type="NCBI Taxonomy" id="5499"/>
    <lineage>
        <taxon>Eukaryota</taxon>
        <taxon>Fungi</taxon>
        <taxon>Dikarya</taxon>
        <taxon>Ascomycota</taxon>
        <taxon>Pezizomycotina</taxon>
        <taxon>Dothideomycetes</taxon>
        <taxon>Dothideomycetidae</taxon>
        <taxon>Mycosphaerellales</taxon>
        <taxon>Mycosphaerellaceae</taxon>
        <taxon>Fulvia</taxon>
    </lineage>
</organism>
<feature type="compositionally biased region" description="Basic residues" evidence="1">
    <location>
        <begin position="175"/>
        <end position="187"/>
    </location>
</feature>
<feature type="compositionally biased region" description="Low complexity" evidence="1">
    <location>
        <begin position="29"/>
        <end position="43"/>
    </location>
</feature>
<protein>
    <submittedName>
        <fullName evidence="3">Uncharacterized protein</fullName>
    </submittedName>
</protein>
<evidence type="ECO:0000313" key="3">
    <source>
        <dbReference type="EMBL" id="UJO13445.1"/>
    </source>
</evidence>
<feature type="compositionally biased region" description="Basic and acidic residues" evidence="1">
    <location>
        <begin position="203"/>
        <end position="215"/>
    </location>
</feature>
<dbReference type="EMBL" id="CP090164">
    <property type="protein sequence ID" value="UJO13445.1"/>
    <property type="molecule type" value="Genomic_DNA"/>
</dbReference>
<evidence type="ECO:0000256" key="2">
    <source>
        <dbReference type="SAM" id="Phobius"/>
    </source>
</evidence>
<dbReference type="GeneID" id="71983385"/>
<feature type="compositionally biased region" description="Polar residues" evidence="1">
    <location>
        <begin position="226"/>
        <end position="246"/>
    </location>
</feature>
<feature type="region of interest" description="Disordered" evidence="1">
    <location>
        <begin position="137"/>
        <end position="254"/>
    </location>
</feature>
<name>A0A9Q8L9K8_PASFU</name>
<feature type="region of interest" description="Disordered" evidence="1">
    <location>
        <begin position="291"/>
        <end position="351"/>
    </location>
</feature>
<dbReference type="OMA" id="RIIPPGR"/>
<feature type="transmembrane region" description="Helical" evidence="2">
    <location>
        <begin position="66"/>
        <end position="88"/>
    </location>
</feature>
<dbReference type="Proteomes" id="UP000756132">
    <property type="component" value="Chromosome 2"/>
</dbReference>
<feature type="region of interest" description="Disordered" evidence="1">
    <location>
        <begin position="29"/>
        <end position="54"/>
    </location>
</feature>